<dbReference type="PROSITE" id="PS50929">
    <property type="entry name" value="ABC_TM1F"/>
    <property type="match status" value="1"/>
</dbReference>
<dbReference type="Gene3D" id="1.20.1560.10">
    <property type="entry name" value="ABC transporter type 1, transmembrane domain"/>
    <property type="match status" value="1"/>
</dbReference>
<evidence type="ECO:0000256" key="1">
    <source>
        <dbReference type="ARBA" id="ARBA00004651"/>
    </source>
</evidence>
<feature type="transmembrane region" description="Helical" evidence="10">
    <location>
        <begin position="53"/>
        <end position="71"/>
    </location>
</feature>
<dbReference type="InterPro" id="IPR003593">
    <property type="entry name" value="AAA+_ATPase"/>
</dbReference>
<dbReference type="GO" id="GO:0015421">
    <property type="term" value="F:ABC-type oligopeptide transporter activity"/>
    <property type="evidence" value="ECO:0007669"/>
    <property type="project" value="TreeGrafter"/>
</dbReference>
<dbReference type="FunFam" id="3.40.50.300:FF:000221">
    <property type="entry name" value="Multidrug ABC transporter ATP-binding protein"/>
    <property type="match status" value="1"/>
</dbReference>
<keyword evidence="7 13" id="KW-0067">ATP-binding</keyword>
<evidence type="ECO:0000256" key="8">
    <source>
        <dbReference type="ARBA" id="ARBA00022989"/>
    </source>
</evidence>
<dbReference type="InterPro" id="IPR027417">
    <property type="entry name" value="P-loop_NTPase"/>
</dbReference>
<dbReference type="EMBL" id="LHCF01000008">
    <property type="protein sequence ID" value="KOR75425.1"/>
    <property type="molecule type" value="Genomic_DNA"/>
</dbReference>
<feature type="domain" description="ABC transmembrane type-1" evidence="12">
    <location>
        <begin position="16"/>
        <end position="299"/>
    </location>
</feature>
<dbReference type="Pfam" id="PF00005">
    <property type="entry name" value="ABC_tran"/>
    <property type="match status" value="1"/>
</dbReference>
<evidence type="ECO:0000256" key="3">
    <source>
        <dbReference type="ARBA" id="ARBA00022448"/>
    </source>
</evidence>
<dbReference type="Gene3D" id="3.40.50.300">
    <property type="entry name" value="P-loop containing nucleotide triphosphate hydrolases"/>
    <property type="match status" value="1"/>
</dbReference>
<keyword evidence="5 10" id="KW-0812">Transmembrane</keyword>
<dbReference type="SUPFAM" id="SSF90123">
    <property type="entry name" value="ABC transporter transmembrane region"/>
    <property type="match status" value="1"/>
</dbReference>
<sequence>MKLVFQYIFKYKKIILLNILSVFLIALGEIGIPFVIGEMVIEKTLEGKEFTNVILILIFLVISGILGNLIVNYCSSKVSSLVFNNLSSDVFKKIQTLSVEDAQSLGVSRLMNRSTSDVDQIVNFIATFYRAAIVAPIMLIISLTLICHISVPLSTSIIFAVPIFIIILAIVMTKNYKLSKKQQKQLEDINANIRENIIGVKIIKTLNRSEYEEEKFEKMNSNYKDFIVKLFNSMLSIEPFFYLLLNISILSTIFYGAFLLKTVGQHGLTLGDLYNVLNLQYHILFSILNFLFLFMMFPKTVVSSKKIETLLVMEPSVQNNPHQVEPLKKITDLEFDNVSFNFPNSSFSILDNINFKAKTSELIAVVGSTGSGKSTLINLIPRLMDPTSGSIKINNIDIKNYDVATLRDKIGFVSQKNILFKGTIESNLSFGKENADESEMLEKAKMAKSYDFIQSKEKQLKEFVSELGSNFSGGQKQRLSITRTFLKTPDVYIFDDAFSALDYQTDLAIRQNFVHFRKDSIIIIVAQRLTSVLNADKIIVLDHGKVVDIGTHKELMQRCEIYKNIAISQKIKEVLL</sequence>
<comment type="caution">
    <text evidence="13">The sequence shown here is derived from an EMBL/GenBank/DDBJ whole genome shotgun (WGS) entry which is preliminary data.</text>
</comment>
<dbReference type="Pfam" id="PF00664">
    <property type="entry name" value="ABC_membrane"/>
    <property type="match status" value="1"/>
</dbReference>
<dbReference type="RefSeq" id="WP_053521483.1">
    <property type="nucleotide sequence ID" value="NZ_LHCF01000008.1"/>
</dbReference>
<proteinExistence type="inferred from homology"/>
<evidence type="ECO:0000256" key="6">
    <source>
        <dbReference type="ARBA" id="ARBA00022741"/>
    </source>
</evidence>
<dbReference type="PANTHER" id="PTHR43394:SF1">
    <property type="entry name" value="ATP-BINDING CASSETTE SUB-FAMILY B MEMBER 10, MITOCHONDRIAL"/>
    <property type="match status" value="1"/>
</dbReference>
<keyword evidence="3" id="KW-0813">Transport</keyword>
<keyword evidence="4" id="KW-1003">Cell membrane</keyword>
<evidence type="ECO:0000256" key="9">
    <source>
        <dbReference type="ARBA" id="ARBA00023136"/>
    </source>
</evidence>
<dbReference type="CDD" id="cd18548">
    <property type="entry name" value="ABC_6TM_Tm287_like"/>
    <property type="match status" value="1"/>
</dbReference>
<dbReference type="STRING" id="479893.CPX_001599"/>
<dbReference type="AlphaFoldDB" id="A0A0M1N069"/>
<dbReference type="InterPro" id="IPR036640">
    <property type="entry name" value="ABC1_TM_sf"/>
</dbReference>
<name>A0A0M1N069_9MOLU</name>
<dbReference type="Proteomes" id="UP000037386">
    <property type="component" value="Unassembled WGS sequence"/>
</dbReference>
<evidence type="ECO:0000256" key="5">
    <source>
        <dbReference type="ARBA" id="ARBA00022692"/>
    </source>
</evidence>
<gene>
    <name evidence="13" type="primary">mdlB</name>
    <name evidence="13" type="ORF">CPX_001599</name>
</gene>
<keyword evidence="8 10" id="KW-1133">Transmembrane helix</keyword>
<evidence type="ECO:0000256" key="10">
    <source>
        <dbReference type="SAM" id="Phobius"/>
    </source>
</evidence>
<evidence type="ECO:0000256" key="7">
    <source>
        <dbReference type="ARBA" id="ARBA00022840"/>
    </source>
</evidence>
<dbReference type="PANTHER" id="PTHR43394">
    <property type="entry name" value="ATP-DEPENDENT PERMEASE MDL1, MITOCHONDRIAL"/>
    <property type="match status" value="1"/>
</dbReference>
<dbReference type="SUPFAM" id="SSF52540">
    <property type="entry name" value="P-loop containing nucleoside triphosphate hydrolases"/>
    <property type="match status" value="1"/>
</dbReference>
<evidence type="ECO:0000313" key="13">
    <source>
        <dbReference type="EMBL" id="KOR75425.1"/>
    </source>
</evidence>
<feature type="transmembrane region" description="Helical" evidence="10">
    <location>
        <begin position="15"/>
        <end position="41"/>
    </location>
</feature>
<dbReference type="InterPro" id="IPR011527">
    <property type="entry name" value="ABC1_TM_dom"/>
</dbReference>
<feature type="transmembrane region" description="Helical" evidence="10">
    <location>
        <begin position="240"/>
        <end position="259"/>
    </location>
</feature>
<protein>
    <submittedName>
        <fullName evidence="13">Multidrug efflux pump, ATP-binding and permease protein</fullName>
    </submittedName>
</protein>
<keyword evidence="9 10" id="KW-0472">Membrane</keyword>
<dbReference type="PROSITE" id="PS50893">
    <property type="entry name" value="ABC_TRANSPORTER_2"/>
    <property type="match status" value="1"/>
</dbReference>
<organism evidence="13 14">
    <name type="scientific">Candidatus Phytoplasma pruni</name>
    <dbReference type="NCBI Taxonomy" id="479893"/>
    <lineage>
        <taxon>Bacteria</taxon>
        <taxon>Bacillati</taxon>
        <taxon>Mycoplasmatota</taxon>
        <taxon>Mollicutes</taxon>
        <taxon>Acholeplasmatales</taxon>
        <taxon>Acholeplasmataceae</taxon>
        <taxon>Candidatus Phytoplasma</taxon>
        <taxon>16SrIII (X-disease group)</taxon>
    </lineage>
</organism>
<dbReference type="PATRIC" id="fig|479893.3.peg.396"/>
<dbReference type="InterPro" id="IPR003439">
    <property type="entry name" value="ABC_transporter-like_ATP-bd"/>
</dbReference>
<dbReference type="InterPro" id="IPR039421">
    <property type="entry name" value="Type_1_exporter"/>
</dbReference>
<comment type="similarity">
    <text evidence="2">Belongs to the ABC transporter superfamily.</text>
</comment>
<dbReference type="OrthoDB" id="383768at2"/>
<evidence type="ECO:0000256" key="2">
    <source>
        <dbReference type="ARBA" id="ARBA00005417"/>
    </source>
</evidence>
<comment type="subcellular location">
    <subcellularLocation>
        <location evidence="1">Cell membrane</location>
        <topology evidence="1">Multi-pass membrane protein</topology>
    </subcellularLocation>
</comment>
<keyword evidence="6" id="KW-0547">Nucleotide-binding</keyword>
<dbReference type="GO" id="GO:0005886">
    <property type="term" value="C:plasma membrane"/>
    <property type="evidence" value="ECO:0007669"/>
    <property type="project" value="UniProtKB-SubCell"/>
</dbReference>
<feature type="transmembrane region" description="Helical" evidence="10">
    <location>
        <begin position="157"/>
        <end position="176"/>
    </location>
</feature>
<evidence type="ECO:0000259" key="11">
    <source>
        <dbReference type="PROSITE" id="PS50893"/>
    </source>
</evidence>
<dbReference type="GO" id="GO:0005524">
    <property type="term" value="F:ATP binding"/>
    <property type="evidence" value="ECO:0007669"/>
    <property type="project" value="UniProtKB-KW"/>
</dbReference>
<feature type="domain" description="ABC transporter" evidence="11">
    <location>
        <begin position="333"/>
        <end position="568"/>
    </location>
</feature>
<accession>A0A0M1N069</accession>
<reference evidence="14" key="1">
    <citation type="submission" date="2015-05" db="EMBL/GenBank/DDBJ databases">
        <title>Draft genome sequence of 'Candidatus Phytoplasma Pruni' strain CX, a plant pathogenic bacterium.</title>
        <authorList>
            <person name="Lee I.-M."/>
            <person name="Bottner-Parker K.D."/>
            <person name="Shao J."/>
            <person name="Gundersen-Rindal D.E."/>
            <person name="Zhao Y."/>
            <person name="Davis R.E."/>
        </authorList>
    </citation>
    <scope>NUCLEOTIDE SEQUENCE [LARGE SCALE GENOMIC DNA]</scope>
    <source>
        <strain evidence="14">CX</strain>
    </source>
</reference>
<feature type="transmembrane region" description="Helical" evidence="10">
    <location>
        <begin position="279"/>
        <end position="297"/>
    </location>
</feature>
<feature type="transmembrane region" description="Helical" evidence="10">
    <location>
        <begin position="128"/>
        <end position="151"/>
    </location>
</feature>
<evidence type="ECO:0000313" key="14">
    <source>
        <dbReference type="Proteomes" id="UP000037386"/>
    </source>
</evidence>
<dbReference type="GO" id="GO:0016887">
    <property type="term" value="F:ATP hydrolysis activity"/>
    <property type="evidence" value="ECO:0007669"/>
    <property type="project" value="InterPro"/>
</dbReference>
<dbReference type="SMART" id="SM00382">
    <property type="entry name" value="AAA"/>
    <property type="match status" value="1"/>
</dbReference>
<evidence type="ECO:0000256" key="4">
    <source>
        <dbReference type="ARBA" id="ARBA00022475"/>
    </source>
</evidence>
<evidence type="ECO:0000259" key="12">
    <source>
        <dbReference type="PROSITE" id="PS50929"/>
    </source>
</evidence>